<gene>
    <name evidence="8" type="ORF">DASB73_028220</name>
</gene>
<evidence type="ECO:0000313" key="9">
    <source>
        <dbReference type="Proteomes" id="UP001362899"/>
    </source>
</evidence>
<dbReference type="GO" id="GO:0006915">
    <property type="term" value="P:apoptotic process"/>
    <property type="evidence" value="ECO:0007669"/>
    <property type="project" value="UniProtKB-KW"/>
</dbReference>
<dbReference type="PRINTS" id="PR00834">
    <property type="entry name" value="PROTEASES2C"/>
</dbReference>
<dbReference type="CDD" id="cd06719">
    <property type="entry name" value="PDZ2-4_Nma111p-like"/>
    <property type="match status" value="1"/>
</dbReference>
<dbReference type="Gene3D" id="2.30.42.10">
    <property type="match status" value="1"/>
</dbReference>
<evidence type="ECO:0000256" key="3">
    <source>
        <dbReference type="ARBA" id="ARBA00021524"/>
    </source>
</evidence>
<dbReference type="PANTHER" id="PTHR46366:SF8">
    <property type="entry name" value="PRO-APOPTOTIC SERINE PROTEASE NMA111"/>
    <property type="match status" value="1"/>
</dbReference>
<dbReference type="PANTHER" id="PTHR46366">
    <property type="entry name" value="PRO-APOPTOTIC SERINE PROTEASE NMA111"/>
    <property type="match status" value="1"/>
</dbReference>
<dbReference type="Gene3D" id="2.40.10.120">
    <property type="match status" value="1"/>
</dbReference>
<evidence type="ECO:0000256" key="6">
    <source>
        <dbReference type="ARBA" id="ARBA00022825"/>
    </source>
</evidence>
<dbReference type="EMBL" id="BTGC01000008">
    <property type="protein sequence ID" value="GMM51859.1"/>
    <property type="molecule type" value="Genomic_DNA"/>
</dbReference>
<dbReference type="InterPro" id="IPR001940">
    <property type="entry name" value="Peptidase_S1C"/>
</dbReference>
<reference evidence="8 9" key="1">
    <citation type="journal article" date="2023" name="Elife">
        <title>Identification of key yeast species and microbe-microbe interactions impacting larval growth of Drosophila in the wild.</title>
        <authorList>
            <person name="Mure A."/>
            <person name="Sugiura Y."/>
            <person name="Maeda R."/>
            <person name="Honda K."/>
            <person name="Sakurai N."/>
            <person name="Takahashi Y."/>
            <person name="Watada M."/>
            <person name="Katoh T."/>
            <person name="Gotoh A."/>
            <person name="Gotoh Y."/>
            <person name="Taniguchi I."/>
            <person name="Nakamura K."/>
            <person name="Hayashi T."/>
            <person name="Katayama T."/>
            <person name="Uemura T."/>
            <person name="Hattori Y."/>
        </authorList>
    </citation>
    <scope>NUCLEOTIDE SEQUENCE [LARGE SCALE GENOMIC DNA]</scope>
    <source>
        <strain evidence="8 9">SB-73</strain>
    </source>
</reference>
<comment type="caution">
    <text evidence="8">The sequence shown here is derived from an EMBL/GenBank/DDBJ whole genome shotgun (WGS) entry which is preliminary data.</text>
</comment>
<dbReference type="InterPro" id="IPR025926">
    <property type="entry name" value="PDZ-like_dom"/>
</dbReference>
<dbReference type="GO" id="GO:0004252">
    <property type="term" value="F:serine-type endopeptidase activity"/>
    <property type="evidence" value="ECO:0007669"/>
    <property type="project" value="InterPro"/>
</dbReference>
<evidence type="ECO:0000259" key="7">
    <source>
        <dbReference type="SMART" id="SM00228"/>
    </source>
</evidence>
<dbReference type="Pfam" id="PF12812">
    <property type="entry name" value="PDZ_1"/>
    <property type="match status" value="2"/>
</dbReference>
<name>A0AAV5RMY6_STABA</name>
<dbReference type="InterPro" id="IPR009003">
    <property type="entry name" value="Peptidase_S1_PA"/>
</dbReference>
<organism evidence="8 9">
    <name type="scientific">Starmerella bacillaris</name>
    <name type="common">Yeast</name>
    <name type="synonym">Candida zemplinina</name>
    <dbReference type="NCBI Taxonomy" id="1247836"/>
    <lineage>
        <taxon>Eukaryota</taxon>
        <taxon>Fungi</taxon>
        <taxon>Dikarya</taxon>
        <taxon>Ascomycota</taxon>
        <taxon>Saccharomycotina</taxon>
        <taxon>Dipodascomycetes</taxon>
        <taxon>Dipodascales</taxon>
        <taxon>Trichomonascaceae</taxon>
        <taxon>Starmerella</taxon>
    </lineage>
</organism>
<sequence>MESPNAKRKAVLTNPGTSRVVNVGTFLPQVMPKVSHGLEPPKLLSSTAQSTIEEFNQSIPDYSILNDWPKSIEKVVKAVVSIHFSSVTPFDTERTYVSEATGFVVDAEKGIIMTNRHVVGPGPFMGYAVFDNHEESPVKPIYRDPVHDFGFLKYEPESLKHIQIEALNLTPEKAQVGCEIRVVGNDAGEKLSILSGFISRVDRNAPDYGDMSYNDFNTEYIQAAASASGGSSGSPVVDCKGDVVALQAGGSSVASTDFFLPLFRAQRALECLKSGTFVSRGTIQVRWLIKPYDECIRLGLPPEEEEAIRNNHPDSIGMLVAECILPGGPASKNQILEGDCLVSADGVPISKFRQLEAVLDSNIGKSVQITVIRNGEKQVHLVDVQNLFDITPDRFVRVSGAVFHNLSYQIASYYCLPVSGVYVAYTGTYFNPTSSDEYTGWILDELDFKPTPDLDTFIKVVLSIPTNKKVSAKFRHVSDPHTIVTSIVTMNRQWADGPQDFELVVCNNETGYWDFTQLGPGQSSEVLKKESATFVPLNYPTAPPSILALNNSIVSVSMLRPAMLEGFTISESKQHGFVVDAERGLVLVSRFCVPHYLVDISITVAESVILPAKVIFLHPQLGYAIIKYDPNLIDSDLRSIELGNHKGLMQGTKLNFLGYDSKDSAYAVETRITDIATTQLPIGFDVAPRFRATNVDAIGVDSSIIPELDSGLLADPETGVVNAIWLSFLGDVNVSNRRDRMFRFALDAPTIGKTIEQFKAVDASEFNSIDPRFLDFEVKPLKFASARIYKVPDEWISMFEKAEATRLKPQLLVVSRVASTLSNILFEGDVLLKVDKDLALNVSQLYDLDHDQLKCNLEIIRSGVVMAIEVPTTATSQTITKSLVSWCGMSLHKPHHAVLQQVKTPPSQVYIVGCHSGSPANMYGLFPTIFVTHVNGIPTPDLDTFYRIAKTVADNTYVKMRVVTFDGIPQALSLRTNYHYFPTWRIDLDMQTGDWKRYDDSAFN</sequence>
<dbReference type="GO" id="GO:0006508">
    <property type="term" value="P:proteolysis"/>
    <property type="evidence" value="ECO:0007669"/>
    <property type="project" value="InterPro"/>
</dbReference>
<keyword evidence="6" id="KW-0645">Protease</keyword>
<dbReference type="InterPro" id="IPR001478">
    <property type="entry name" value="PDZ"/>
</dbReference>
<dbReference type="SUPFAM" id="SSF50156">
    <property type="entry name" value="PDZ domain-like"/>
    <property type="match status" value="2"/>
</dbReference>
<accession>A0AAV5RMY6</accession>
<keyword evidence="6" id="KW-0378">Hydrolase</keyword>
<proteinExistence type="inferred from homology"/>
<dbReference type="Pfam" id="PF13180">
    <property type="entry name" value="PDZ_2"/>
    <property type="match status" value="1"/>
</dbReference>
<keyword evidence="4" id="KW-0053">Apoptosis</keyword>
<keyword evidence="5" id="KW-0677">Repeat</keyword>
<keyword evidence="9" id="KW-1185">Reference proteome</keyword>
<keyword evidence="6" id="KW-0720">Serine protease</keyword>
<evidence type="ECO:0000256" key="1">
    <source>
        <dbReference type="ARBA" id="ARBA00010541"/>
    </source>
</evidence>
<dbReference type="Pfam" id="PF13365">
    <property type="entry name" value="Trypsin_2"/>
    <property type="match status" value="1"/>
</dbReference>
<dbReference type="Proteomes" id="UP001362899">
    <property type="component" value="Unassembled WGS sequence"/>
</dbReference>
<feature type="domain" description="PDZ" evidence="7">
    <location>
        <begin position="296"/>
        <end position="375"/>
    </location>
</feature>
<protein>
    <recommendedName>
        <fullName evidence="2">Pro-apoptotic serine protease NMA111</fullName>
    </recommendedName>
    <alternativeName>
        <fullName evidence="3">Pro-apoptotic serine protease nma111</fullName>
    </alternativeName>
</protein>
<dbReference type="AlphaFoldDB" id="A0AAV5RMY6"/>
<feature type="domain" description="PDZ" evidence="7">
    <location>
        <begin position="885"/>
        <end position="966"/>
    </location>
</feature>
<dbReference type="SUPFAM" id="SSF50494">
    <property type="entry name" value="Trypsin-like serine proteases"/>
    <property type="match status" value="2"/>
</dbReference>
<evidence type="ECO:0000313" key="8">
    <source>
        <dbReference type="EMBL" id="GMM51859.1"/>
    </source>
</evidence>
<evidence type="ECO:0000256" key="2">
    <source>
        <dbReference type="ARBA" id="ARBA00020338"/>
    </source>
</evidence>
<evidence type="ECO:0000256" key="5">
    <source>
        <dbReference type="ARBA" id="ARBA00022737"/>
    </source>
</evidence>
<dbReference type="SMART" id="SM00228">
    <property type="entry name" value="PDZ"/>
    <property type="match status" value="2"/>
</dbReference>
<dbReference type="InterPro" id="IPR036034">
    <property type="entry name" value="PDZ_sf"/>
</dbReference>
<comment type="similarity">
    <text evidence="1">Belongs to the peptidase S1C family.</text>
</comment>
<evidence type="ECO:0000256" key="4">
    <source>
        <dbReference type="ARBA" id="ARBA00022703"/>
    </source>
</evidence>